<proteinExistence type="predicted"/>
<keyword evidence="2" id="KW-1185">Reference proteome</keyword>
<name>A0ABN2UXI7_9MICO</name>
<dbReference type="Proteomes" id="UP001501196">
    <property type="component" value="Unassembled WGS sequence"/>
</dbReference>
<reference evidence="1 2" key="1">
    <citation type="journal article" date="2019" name="Int. J. Syst. Evol. Microbiol.">
        <title>The Global Catalogue of Microorganisms (GCM) 10K type strain sequencing project: providing services to taxonomists for standard genome sequencing and annotation.</title>
        <authorList>
            <consortium name="The Broad Institute Genomics Platform"/>
            <consortium name="The Broad Institute Genome Sequencing Center for Infectious Disease"/>
            <person name="Wu L."/>
            <person name="Ma J."/>
        </authorList>
    </citation>
    <scope>NUCLEOTIDE SEQUENCE [LARGE SCALE GENOMIC DNA]</scope>
    <source>
        <strain evidence="1 2">JCM 15672</strain>
    </source>
</reference>
<comment type="caution">
    <text evidence="1">The sequence shown here is derived from an EMBL/GenBank/DDBJ whole genome shotgun (WGS) entry which is preliminary data.</text>
</comment>
<evidence type="ECO:0008006" key="3">
    <source>
        <dbReference type="Google" id="ProtNLM"/>
    </source>
</evidence>
<evidence type="ECO:0000313" key="1">
    <source>
        <dbReference type="EMBL" id="GAA2044958.1"/>
    </source>
</evidence>
<dbReference type="EMBL" id="BAAAPW010000007">
    <property type="protein sequence ID" value="GAA2044958.1"/>
    <property type="molecule type" value="Genomic_DNA"/>
</dbReference>
<organism evidence="1 2">
    <name type="scientific">Agromyces tropicus</name>
    <dbReference type="NCBI Taxonomy" id="555371"/>
    <lineage>
        <taxon>Bacteria</taxon>
        <taxon>Bacillati</taxon>
        <taxon>Actinomycetota</taxon>
        <taxon>Actinomycetes</taxon>
        <taxon>Micrococcales</taxon>
        <taxon>Microbacteriaceae</taxon>
        <taxon>Agromyces</taxon>
    </lineage>
</organism>
<gene>
    <name evidence="1" type="ORF">GCM10009819_35220</name>
</gene>
<protein>
    <recommendedName>
        <fullName evidence="3">Secreted protein</fullName>
    </recommendedName>
</protein>
<evidence type="ECO:0000313" key="2">
    <source>
        <dbReference type="Proteomes" id="UP001501196"/>
    </source>
</evidence>
<sequence length="64" mass="7083">MVVVLPASMCAMMPMLRTLLRSVSTSSATGFLRMVGKVRGGGERMPRGVRERVARGIRSARYQR</sequence>
<accession>A0ABN2UXI7</accession>